<gene>
    <name evidence="1" type="ORF">V1634_12940</name>
</gene>
<dbReference type="PANTHER" id="PTHR31252:SF11">
    <property type="entry name" value="DUF4419 DOMAIN-CONTAINING PROTEIN"/>
    <property type="match status" value="1"/>
</dbReference>
<dbReference type="Proteomes" id="UP001339911">
    <property type="component" value="Unassembled WGS sequence"/>
</dbReference>
<dbReference type="PANTHER" id="PTHR31252">
    <property type="entry name" value="DUF4419 DOMAIN-CONTAINING PROTEIN"/>
    <property type="match status" value="1"/>
</dbReference>
<accession>A0ABU7SCQ8</accession>
<organism evidence="1 2">
    <name type="scientific">Plantactinospora veratri</name>
    <dbReference type="NCBI Taxonomy" id="1436122"/>
    <lineage>
        <taxon>Bacteria</taxon>
        <taxon>Bacillati</taxon>
        <taxon>Actinomycetota</taxon>
        <taxon>Actinomycetes</taxon>
        <taxon>Micromonosporales</taxon>
        <taxon>Micromonosporaceae</taxon>
        <taxon>Plantactinospora</taxon>
    </lineage>
</organism>
<evidence type="ECO:0000313" key="1">
    <source>
        <dbReference type="EMBL" id="MEE6307730.1"/>
    </source>
</evidence>
<keyword evidence="2" id="KW-1185">Reference proteome</keyword>
<reference evidence="1 2" key="1">
    <citation type="submission" date="2024-01" db="EMBL/GenBank/DDBJ databases">
        <title>Genome insights into Plantactinospora veratri sp. nov.</title>
        <authorList>
            <person name="Wang L."/>
        </authorList>
    </citation>
    <scope>NUCLEOTIDE SEQUENCE [LARGE SCALE GENOMIC DNA]</scope>
    <source>
        <strain evidence="1 2">NEAU-FHS4</strain>
    </source>
</reference>
<proteinExistence type="predicted"/>
<dbReference type="InterPro" id="IPR025533">
    <property type="entry name" value="DUF4419"/>
</dbReference>
<sequence>MVIFPVDDVTPAAEPLPTRPLGELFDDAIVVGGDPTLPALEPNGVHPLLGAVGRAFADHRPLVLSPDAVWLTIAQGVAQHVRLHAEELRPRLVRHSGRKRLEVVVDGAMPGSADAWRDMVELFGKLLRAEGVDSDLFECDFSTSTEVERVAGRIVLLDAYSPYFAIWMVFVCGIPSITLTGTVEDWRRIRDRVDALADLGLTTWSRSLAPILDQFVRAASGDVDTAFWQRIYSPVDAYGGEVVTGWVARLYPYLRGDAVADVPNPLLELPIGEPRDIAAAHGFYHGPGIRTDQVPATMSRVVVNVNDRVGGDNRVLALHGGLAAVTQDDDGALRPVAGWHLGPATVAIDDVLDRIVRDHRTTPPQPGHPMHTHTDPDLVALYRRIGSATLFDGGWRLLPAAEQEWIFDDVGDLGVAVIGELADGRSLCAAADFTAQTTHWVACRIARDAADRPGTPGPLRLVDRLAEVPVYGSSLALLLDAALDSGGDIRHLETGRLDALAEAVAGKHPAVDGRDPGVA</sequence>
<dbReference type="EMBL" id="JAZGQL010000008">
    <property type="protein sequence ID" value="MEE6307730.1"/>
    <property type="molecule type" value="Genomic_DNA"/>
</dbReference>
<dbReference type="Pfam" id="PF14388">
    <property type="entry name" value="DUF4419"/>
    <property type="match status" value="1"/>
</dbReference>
<protein>
    <submittedName>
        <fullName evidence="1">DUF4419 domain-containing protein</fullName>
    </submittedName>
</protein>
<comment type="caution">
    <text evidence="1">The sequence shown here is derived from an EMBL/GenBank/DDBJ whole genome shotgun (WGS) entry which is preliminary data.</text>
</comment>
<evidence type="ECO:0000313" key="2">
    <source>
        <dbReference type="Proteomes" id="UP001339911"/>
    </source>
</evidence>
<name>A0ABU7SCQ8_9ACTN</name>
<dbReference type="RefSeq" id="WP_331208018.1">
    <property type="nucleotide sequence ID" value="NZ_JAZGQL010000008.1"/>
</dbReference>